<reference evidence="1" key="1">
    <citation type="journal article" date="2019" name="MBio">
        <title>Virus Genomes from Deep Sea Sediments Expand the Ocean Megavirome and Support Independent Origins of Viral Gigantism.</title>
        <authorList>
            <person name="Backstrom D."/>
            <person name="Yutin N."/>
            <person name="Jorgensen S.L."/>
            <person name="Dharamshi J."/>
            <person name="Homa F."/>
            <person name="Zaremba-Niedwiedzka K."/>
            <person name="Spang A."/>
            <person name="Wolf Y.I."/>
            <person name="Koonin E.V."/>
            <person name="Ettema T.J."/>
        </authorList>
    </citation>
    <scope>NUCLEOTIDE SEQUENCE</scope>
</reference>
<dbReference type="EMBL" id="MK500328">
    <property type="protein sequence ID" value="QBK85832.1"/>
    <property type="molecule type" value="Genomic_DNA"/>
</dbReference>
<evidence type="ECO:0000313" key="1">
    <source>
        <dbReference type="EMBL" id="QBK85832.1"/>
    </source>
</evidence>
<accession>A0A481YRL3</accession>
<proteinExistence type="predicted"/>
<organism evidence="1">
    <name type="scientific">Marseillevirus LCMAC101</name>
    <dbReference type="NCBI Taxonomy" id="2506602"/>
    <lineage>
        <taxon>Viruses</taxon>
        <taxon>Varidnaviria</taxon>
        <taxon>Bamfordvirae</taxon>
        <taxon>Nucleocytoviricota</taxon>
        <taxon>Megaviricetes</taxon>
        <taxon>Pimascovirales</taxon>
        <taxon>Pimascovirales incertae sedis</taxon>
        <taxon>Marseilleviridae</taxon>
    </lineage>
</organism>
<sequence length="77" mass="9538">MDEQYMYTGDVIISHNTQQSFWCKHQIWVDRRYYGWWSDSDIYDFLLSRGLEIPSHFEEWKENQTLDNFWRLPLASI</sequence>
<name>A0A481YRL3_9VIRU</name>
<protein>
    <submittedName>
        <fullName evidence="1">Uncharacterized protein</fullName>
    </submittedName>
</protein>
<gene>
    <name evidence="1" type="ORF">LCMAC101_04270</name>
</gene>